<sequence>MKPEKRIILCLAHMSGNEQKYIKEAFDTNWVVPLGPNVNGFEEDLKRFVASTVPSGRRGESKPEKTDKRDACTVRDFSEEDYPQSIEPHENNPERLWQEGDDRLKDKQVVALASGTAAVHLALIGVGVKAGDEVICQSFTFCASSHPVTYLGATPVFVDSERDTWNMDPELLETAIKDRMKKTGKKPKAIIVVHLYGMPAKMREIMAVADKHGIPIVEDAAEGLGSRYDGRACGTFGQYGVLSFNGNKMITTSGGGALVCPDEAARNNIMFYATQAREGYPYYQHEKIGYNYRLSNICAGIGRGQLTVLDEHVAHHRRLAKLYANAFKTMDGITFHDNPSPLSDSNFWLNTITIDPDVKVKGMENAYNTVVKSAVGGAAGVIHYVDKARTDCEPNDNVEAMRVWLDQANVESRPLWKPMHKQPCYATAPSYTNGVSESLFKVGLCLPSGPLVTEQDAAFIVTKIKEAIG</sequence>
<dbReference type="InterPro" id="IPR000653">
    <property type="entry name" value="DegT/StrS_aminotransferase"/>
</dbReference>
<dbReference type="InterPro" id="IPR015424">
    <property type="entry name" value="PyrdxlP-dep_Trfase"/>
</dbReference>
<keyword evidence="2" id="KW-0663">Pyridoxal phosphate</keyword>
<comment type="caution">
    <text evidence="3">The sequence shown here is derived from an EMBL/GenBank/DDBJ whole genome shotgun (WGS) entry which is preliminary data.</text>
</comment>
<dbReference type="CDD" id="cd00616">
    <property type="entry name" value="AHBA_syn"/>
    <property type="match status" value="1"/>
</dbReference>
<dbReference type="SUPFAM" id="SSF53383">
    <property type="entry name" value="PLP-dependent transferases"/>
    <property type="match status" value="1"/>
</dbReference>
<dbReference type="Gene3D" id="3.90.1150.10">
    <property type="entry name" value="Aspartate Aminotransferase, domain 1"/>
    <property type="match status" value="1"/>
</dbReference>
<dbReference type="EMBL" id="QENY01000001">
    <property type="protein sequence ID" value="PVX59260.1"/>
    <property type="molecule type" value="Genomic_DNA"/>
</dbReference>
<accession>A0A2U0UNT4</accession>
<dbReference type="Pfam" id="PF01041">
    <property type="entry name" value="DegT_DnrJ_EryC1"/>
    <property type="match status" value="2"/>
</dbReference>
<dbReference type="OrthoDB" id="9810913at2"/>
<gene>
    <name evidence="3" type="ORF">C7379_10128</name>
</gene>
<proteinExistence type="inferred from homology"/>
<evidence type="ECO:0000313" key="4">
    <source>
        <dbReference type="Proteomes" id="UP000245870"/>
    </source>
</evidence>
<dbReference type="Proteomes" id="UP000245870">
    <property type="component" value="Unassembled WGS sequence"/>
</dbReference>
<keyword evidence="4" id="KW-1185">Reference proteome</keyword>
<evidence type="ECO:0000313" key="3">
    <source>
        <dbReference type="EMBL" id="PVX59260.1"/>
    </source>
</evidence>
<dbReference type="GO" id="GO:0030170">
    <property type="term" value="F:pyridoxal phosphate binding"/>
    <property type="evidence" value="ECO:0007669"/>
    <property type="project" value="TreeGrafter"/>
</dbReference>
<reference evidence="3 4" key="1">
    <citation type="submission" date="2018-05" db="EMBL/GenBank/DDBJ databases">
        <title>Genomic Encyclopedia of Type Strains, Phase IV (KMG-IV): sequencing the most valuable type-strain genomes for metagenomic binning, comparative biology and taxonomic classification.</title>
        <authorList>
            <person name="Goeker M."/>
        </authorList>
    </citation>
    <scope>NUCLEOTIDE SEQUENCE [LARGE SCALE GENOMIC DNA]</scope>
    <source>
        <strain evidence="3 4">DSM 100333</strain>
    </source>
</reference>
<name>A0A2U0UNT4_9BACT</name>
<dbReference type="PANTHER" id="PTHR30244:SF34">
    <property type="entry name" value="DTDP-4-AMINO-4,6-DIDEOXYGALACTOSE TRANSAMINASE"/>
    <property type="match status" value="1"/>
</dbReference>
<evidence type="ECO:0000256" key="2">
    <source>
        <dbReference type="RuleBase" id="RU004508"/>
    </source>
</evidence>
<dbReference type="AlphaFoldDB" id="A0A2U0UNT4"/>
<comment type="similarity">
    <text evidence="1 2">Belongs to the DegT/DnrJ/EryC1 family.</text>
</comment>
<dbReference type="PANTHER" id="PTHR30244">
    <property type="entry name" value="TRANSAMINASE"/>
    <property type="match status" value="1"/>
</dbReference>
<dbReference type="GO" id="GO:0000271">
    <property type="term" value="P:polysaccharide biosynthetic process"/>
    <property type="evidence" value="ECO:0007669"/>
    <property type="project" value="TreeGrafter"/>
</dbReference>
<organism evidence="3 4">
    <name type="scientific">Hallella colorans</name>
    <dbReference type="NCBI Taxonomy" id="1703337"/>
    <lineage>
        <taxon>Bacteria</taxon>
        <taxon>Pseudomonadati</taxon>
        <taxon>Bacteroidota</taxon>
        <taxon>Bacteroidia</taxon>
        <taxon>Bacteroidales</taxon>
        <taxon>Prevotellaceae</taxon>
        <taxon>Hallella</taxon>
    </lineage>
</organism>
<dbReference type="RefSeq" id="WP_116615439.1">
    <property type="nucleotide sequence ID" value="NZ_QENY01000001.1"/>
</dbReference>
<dbReference type="InterPro" id="IPR015421">
    <property type="entry name" value="PyrdxlP-dep_Trfase_major"/>
</dbReference>
<protein>
    <submittedName>
        <fullName evidence="3">dTDP-4-amino-4,6-dideoxygalactose transaminase</fullName>
    </submittedName>
</protein>
<dbReference type="GO" id="GO:0008483">
    <property type="term" value="F:transaminase activity"/>
    <property type="evidence" value="ECO:0007669"/>
    <property type="project" value="TreeGrafter"/>
</dbReference>
<evidence type="ECO:0000256" key="1">
    <source>
        <dbReference type="ARBA" id="ARBA00037999"/>
    </source>
</evidence>
<dbReference type="Gene3D" id="3.40.640.10">
    <property type="entry name" value="Type I PLP-dependent aspartate aminotransferase-like (Major domain)"/>
    <property type="match status" value="1"/>
</dbReference>
<dbReference type="InterPro" id="IPR015422">
    <property type="entry name" value="PyrdxlP-dep_Trfase_small"/>
</dbReference>